<dbReference type="RefSeq" id="WP_092015610.1">
    <property type="nucleotide sequence ID" value="NZ_FOXH01000004.1"/>
</dbReference>
<keyword evidence="8" id="KW-0418">Kinase</keyword>
<evidence type="ECO:0000313" key="8">
    <source>
        <dbReference type="EMBL" id="SFP61227.1"/>
    </source>
</evidence>
<keyword evidence="5" id="KW-0812">Transmembrane</keyword>
<dbReference type="PANTHER" id="PTHR43547">
    <property type="entry name" value="TWO-COMPONENT HISTIDINE KINASE"/>
    <property type="match status" value="1"/>
</dbReference>
<dbReference type="InterPro" id="IPR011990">
    <property type="entry name" value="TPR-like_helical_dom_sf"/>
</dbReference>
<keyword evidence="9" id="KW-1185">Reference proteome</keyword>
<keyword evidence="6" id="KW-0732">Signal</keyword>
<gene>
    <name evidence="8" type="ORF">SAMN04515674_104211</name>
</gene>
<dbReference type="STRING" id="1079859.SAMN04515674_104211"/>
<dbReference type="AlphaFoldDB" id="A0A1I5RS31"/>
<feature type="coiled-coil region" evidence="4">
    <location>
        <begin position="401"/>
        <end position="489"/>
    </location>
</feature>
<dbReference type="InterPro" id="IPR036097">
    <property type="entry name" value="HisK_dim/P_sf"/>
</dbReference>
<evidence type="ECO:0000259" key="7">
    <source>
        <dbReference type="PROSITE" id="PS50109"/>
    </source>
</evidence>
<protein>
    <recommendedName>
        <fullName evidence="2">histidine kinase</fullName>
        <ecNumber evidence="2">2.7.13.3</ecNumber>
    </recommendedName>
</protein>
<dbReference type="OrthoDB" id="1269247at2"/>
<dbReference type="InterPro" id="IPR005467">
    <property type="entry name" value="His_kinase_dom"/>
</dbReference>
<dbReference type="Proteomes" id="UP000199306">
    <property type="component" value="Unassembled WGS sequence"/>
</dbReference>
<feature type="transmembrane region" description="Helical" evidence="5">
    <location>
        <begin position="439"/>
        <end position="459"/>
    </location>
</feature>
<comment type="catalytic activity">
    <reaction evidence="1">
        <text>ATP + protein L-histidine = ADP + protein N-phospho-L-histidine.</text>
        <dbReference type="EC" id="2.7.13.3"/>
    </reaction>
</comment>
<keyword evidence="8" id="KW-0808">Transferase</keyword>
<dbReference type="InterPro" id="IPR036890">
    <property type="entry name" value="HATPase_C_sf"/>
</dbReference>
<keyword evidence="5" id="KW-0472">Membrane</keyword>
<dbReference type="Pfam" id="PF02518">
    <property type="entry name" value="HATPase_c"/>
    <property type="match status" value="1"/>
</dbReference>
<dbReference type="Gene3D" id="1.25.40.10">
    <property type="entry name" value="Tetratricopeptide repeat domain"/>
    <property type="match status" value="2"/>
</dbReference>
<accession>A0A1I5RS31</accession>
<name>A0A1I5RS31_9BACT</name>
<dbReference type="InterPro" id="IPR003594">
    <property type="entry name" value="HATPase_dom"/>
</dbReference>
<dbReference type="PANTHER" id="PTHR43547:SF2">
    <property type="entry name" value="HYBRID SIGNAL TRANSDUCTION HISTIDINE KINASE C"/>
    <property type="match status" value="1"/>
</dbReference>
<dbReference type="Gene3D" id="3.30.565.10">
    <property type="entry name" value="Histidine kinase-like ATPase, C-terminal domain"/>
    <property type="match status" value="1"/>
</dbReference>
<evidence type="ECO:0000313" key="9">
    <source>
        <dbReference type="Proteomes" id="UP000199306"/>
    </source>
</evidence>
<dbReference type="SUPFAM" id="SSF47384">
    <property type="entry name" value="Homodimeric domain of signal transducing histidine kinase"/>
    <property type="match status" value="1"/>
</dbReference>
<evidence type="ECO:0000256" key="2">
    <source>
        <dbReference type="ARBA" id="ARBA00012438"/>
    </source>
</evidence>
<dbReference type="SMART" id="SM00387">
    <property type="entry name" value="HATPase_c"/>
    <property type="match status" value="1"/>
</dbReference>
<feature type="chain" id="PRO_5011682221" description="histidine kinase" evidence="6">
    <location>
        <begin position="26"/>
        <end position="704"/>
    </location>
</feature>
<evidence type="ECO:0000256" key="1">
    <source>
        <dbReference type="ARBA" id="ARBA00000085"/>
    </source>
</evidence>
<dbReference type="GO" id="GO:0000155">
    <property type="term" value="F:phosphorelay sensor kinase activity"/>
    <property type="evidence" value="ECO:0007669"/>
    <property type="project" value="InterPro"/>
</dbReference>
<keyword evidence="5" id="KW-1133">Transmembrane helix</keyword>
<evidence type="ECO:0000256" key="6">
    <source>
        <dbReference type="SAM" id="SignalP"/>
    </source>
</evidence>
<dbReference type="EC" id="2.7.13.3" evidence="2"/>
<dbReference type="CDD" id="cd00082">
    <property type="entry name" value="HisKA"/>
    <property type="match status" value="1"/>
</dbReference>
<sequence>MKNMKAYFRLLIFSLLIPLFTPVKAQQKPELSGYKSIEAKLERWTKYCNDLVDANNYPLLIIAAKQGTGLCSHTNNYQKMSQFAYFTGYGYEYSNNQYEQAIIYYEQANAYALKAHSLKDEVNALMRLNYMYYSVRKFSKRDTLIQYIKAIVDTTKDVYSQAILNGSIGEYYLDLSQYERFISYKLKAIDYRKKMLSDDDGSNRDNIGISYLQIVGAYLKMKQMEKVLEYLDYSKGYLKNSREGEAFMYNDYIVAYLSMNKPDSAQQYFRRLYSKMGEADSLYINLSYANRSFADYFLTNKKKDQALQYARNALRFAGKSEDDEILMEANTAMGKVKFEQGDFKQAIVFLEAASVKAYHFDREIYASIQQKLAESYRAIHDWDKALNHYEIYSRMQDTLYAESSKRTIAEVEAKFQNKEKQRQIDNQEIELSYAKSQKLWFIAGLSLLSLVAILLWIIYRNKKRSADELDNKNKTLAELNIFLDEANQTKAKLFSIISHDLRSPISQVYQFLKLQQLNPNLLTEEKKAELSSKIQTATGSLLETMEDLLLWSKTQMNQFKPEFRKVNVLEIVSECLQLMQLNSEGKKIRFKNSVSSDFFLETDPYYLQTIVRNLLQNAIKAAPEGSEILIDFEEGMGKKYLSVTNSGGYFSQEQYEYLLANKHSGKSLSGLGLHLVDELSRKVGAKVIFTETGNPDLTRVEVIC</sequence>
<evidence type="ECO:0000256" key="3">
    <source>
        <dbReference type="ARBA" id="ARBA00022553"/>
    </source>
</evidence>
<dbReference type="InterPro" id="IPR003661">
    <property type="entry name" value="HisK_dim/P_dom"/>
</dbReference>
<dbReference type="SUPFAM" id="SSF48452">
    <property type="entry name" value="TPR-like"/>
    <property type="match status" value="2"/>
</dbReference>
<reference evidence="8 9" key="1">
    <citation type="submission" date="2016-10" db="EMBL/GenBank/DDBJ databases">
        <authorList>
            <person name="de Groot N.N."/>
        </authorList>
    </citation>
    <scope>NUCLEOTIDE SEQUENCE [LARGE SCALE GENOMIC DNA]</scope>
    <source>
        <strain evidence="9">E92,LMG 26720,CCM 7988</strain>
    </source>
</reference>
<evidence type="ECO:0000256" key="4">
    <source>
        <dbReference type="SAM" id="Coils"/>
    </source>
</evidence>
<dbReference type="Gene3D" id="1.10.287.130">
    <property type="match status" value="1"/>
</dbReference>
<dbReference type="PROSITE" id="PS50109">
    <property type="entry name" value="HIS_KIN"/>
    <property type="match status" value="1"/>
</dbReference>
<dbReference type="SUPFAM" id="SSF55874">
    <property type="entry name" value="ATPase domain of HSP90 chaperone/DNA topoisomerase II/histidine kinase"/>
    <property type="match status" value="1"/>
</dbReference>
<organism evidence="8 9">
    <name type="scientific">Pseudarcicella hirudinis</name>
    <dbReference type="NCBI Taxonomy" id="1079859"/>
    <lineage>
        <taxon>Bacteria</taxon>
        <taxon>Pseudomonadati</taxon>
        <taxon>Bacteroidota</taxon>
        <taxon>Cytophagia</taxon>
        <taxon>Cytophagales</taxon>
        <taxon>Flectobacillaceae</taxon>
        <taxon>Pseudarcicella</taxon>
    </lineage>
</organism>
<feature type="domain" description="Histidine kinase" evidence="7">
    <location>
        <begin position="496"/>
        <end position="687"/>
    </location>
</feature>
<evidence type="ECO:0000256" key="5">
    <source>
        <dbReference type="SAM" id="Phobius"/>
    </source>
</evidence>
<keyword evidence="4" id="KW-0175">Coiled coil</keyword>
<dbReference type="EMBL" id="FOXH01000004">
    <property type="protein sequence ID" value="SFP61227.1"/>
    <property type="molecule type" value="Genomic_DNA"/>
</dbReference>
<feature type="signal peptide" evidence="6">
    <location>
        <begin position="1"/>
        <end position="25"/>
    </location>
</feature>
<proteinExistence type="predicted"/>
<keyword evidence="3" id="KW-0597">Phosphoprotein</keyword>